<dbReference type="VEuPathDB" id="CryptoDB:Cvel_17697"/>
<feature type="compositionally biased region" description="Polar residues" evidence="1">
    <location>
        <begin position="56"/>
        <end position="65"/>
    </location>
</feature>
<gene>
    <name evidence="2" type="ORF">Cvel_17697</name>
</gene>
<evidence type="ECO:0000313" key="2">
    <source>
        <dbReference type="EMBL" id="CEM15027.1"/>
    </source>
</evidence>
<reference evidence="2" key="1">
    <citation type="submission" date="2014-11" db="EMBL/GenBank/DDBJ databases">
        <authorList>
            <person name="Otto D Thomas"/>
            <person name="Naeem Raeece"/>
        </authorList>
    </citation>
    <scope>NUCLEOTIDE SEQUENCE</scope>
</reference>
<dbReference type="AlphaFoldDB" id="A0A0G4FN75"/>
<feature type="region of interest" description="Disordered" evidence="1">
    <location>
        <begin position="44"/>
        <end position="71"/>
    </location>
</feature>
<accession>A0A0G4FN75</accession>
<proteinExistence type="predicted"/>
<protein>
    <submittedName>
        <fullName evidence="2">Uncharacterized protein</fullName>
    </submittedName>
</protein>
<dbReference type="EMBL" id="CDMZ01000472">
    <property type="protein sequence ID" value="CEM15027.1"/>
    <property type="molecule type" value="Genomic_DNA"/>
</dbReference>
<organism evidence="2">
    <name type="scientific">Chromera velia CCMP2878</name>
    <dbReference type="NCBI Taxonomy" id="1169474"/>
    <lineage>
        <taxon>Eukaryota</taxon>
        <taxon>Sar</taxon>
        <taxon>Alveolata</taxon>
        <taxon>Colpodellida</taxon>
        <taxon>Chromeraceae</taxon>
        <taxon>Chromera</taxon>
    </lineage>
</organism>
<sequence>MEVNYQLPFRPDSDGILLEALRSLEEAGVLTVTAMRALEIVQSKRGQKRNLERQESQTAGLSLSSGPPVEQGGVTAQAETYFQNPVLSLIWVPDVTRSDSLPLFFPSPTHPSPHSSETLPAFMETCEKILSATHELFSAPVVISKLMACVNTLKELANKVLVNLHAPRKFLRLNTENKKLREMLSTELSPMAFALLSACDFRLTDRQTHEALSSEPLSFSVTKLLILKRLLQVDPDKDKNKKIEAKGTKTSLAGAAALARFSASTAPSPSNGPPGHVSLLPSADRLASLPSLLRLYRSETFSAWAGIFKQDWDASAEAFMKAAGRGPPLPRFERSGTQQESNVENMTRQQLRQILNGAVGGGGGMNIDAAEGEEGVERFQCVSHRGLGILTGFLLFRRYGDAAGWGIRMQSKEEGGVGMGVRMDGKVSVHGDFFGSFFRATDEDVASLLRLLPVPSGVRVLVCRFVRRLAHKVFFPPDPSSGVENEKNVATEIVEAWTNNGPLSDLLKGGAGGGGSADLSGSVFAVSCLFDAIEGVVASLGIFLVPS</sequence>
<evidence type="ECO:0000256" key="1">
    <source>
        <dbReference type="SAM" id="MobiDB-lite"/>
    </source>
</evidence>
<name>A0A0G4FN75_9ALVE</name>